<name>A0ABW7GGY8_9BURK</name>
<feature type="domain" description="Solute-binding protein family 3/N-terminal" evidence="2">
    <location>
        <begin position="34"/>
        <end position="135"/>
    </location>
</feature>
<dbReference type="InterPro" id="IPR001638">
    <property type="entry name" value="Solute-binding_3/MltF_N"/>
</dbReference>
<dbReference type="EMBL" id="JBIGHX010000002">
    <property type="protein sequence ID" value="MFG6461226.1"/>
    <property type="molecule type" value="Genomic_DNA"/>
</dbReference>
<dbReference type="Proteomes" id="UP001606302">
    <property type="component" value="Unassembled WGS sequence"/>
</dbReference>
<organism evidence="3 4">
    <name type="scientific">Pelomonas lactea</name>
    <dbReference type="NCBI Taxonomy" id="3299030"/>
    <lineage>
        <taxon>Bacteria</taxon>
        <taxon>Pseudomonadati</taxon>
        <taxon>Pseudomonadota</taxon>
        <taxon>Betaproteobacteria</taxon>
        <taxon>Burkholderiales</taxon>
        <taxon>Sphaerotilaceae</taxon>
        <taxon>Roseateles</taxon>
    </lineage>
</organism>
<keyword evidence="1" id="KW-0732">Signal</keyword>
<reference evidence="3 4" key="1">
    <citation type="submission" date="2024-08" db="EMBL/GenBank/DDBJ databases">
        <authorList>
            <person name="Lu H."/>
        </authorList>
    </citation>
    <scope>NUCLEOTIDE SEQUENCE [LARGE SCALE GENOMIC DNA]</scope>
    <source>
        <strain evidence="3 4">DXS20W</strain>
    </source>
</reference>
<dbReference type="RefSeq" id="WP_394510098.1">
    <property type="nucleotide sequence ID" value="NZ_JBIGHX010000002.1"/>
</dbReference>
<comment type="caution">
    <text evidence="3">The sequence shown here is derived from an EMBL/GenBank/DDBJ whole genome shotgun (WGS) entry which is preliminary data.</text>
</comment>
<proteinExistence type="predicted"/>
<gene>
    <name evidence="3" type="ORF">ACG04Q_06535</name>
</gene>
<evidence type="ECO:0000259" key="2">
    <source>
        <dbReference type="Pfam" id="PF00497"/>
    </source>
</evidence>
<dbReference type="PANTHER" id="PTHR35936:SF25">
    <property type="entry name" value="ABC TRANSPORTER SUBSTRATE-BINDING PROTEIN"/>
    <property type="match status" value="1"/>
</dbReference>
<dbReference type="SUPFAM" id="SSF53850">
    <property type="entry name" value="Periplasmic binding protein-like II"/>
    <property type="match status" value="1"/>
</dbReference>
<accession>A0ABW7GGY8</accession>
<dbReference type="PANTHER" id="PTHR35936">
    <property type="entry name" value="MEMBRANE-BOUND LYTIC MUREIN TRANSGLYCOSYLASE F"/>
    <property type="match status" value="1"/>
</dbReference>
<evidence type="ECO:0000256" key="1">
    <source>
        <dbReference type="ARBA" id="ARBA00022729"/>
    </source>
</evidence>
<keyword evidence="4" id="KW-1185">Reference proteome</keyword>
<evidence type="ECO:0000313" key="4">
    <source>
        <dbReference type="Proteomes" id="UP001606302"/>
    </source>
</evidence>
<dbReference type="Gene3D" id="3.40.190.10">
    <property type="entry name" value="Periplasmic binding protein-like II"/>
    <property type="match status" value="2"/>
</dbReference>
<protein>
    <submittedName>
        <fullName evidence="3">Substrate-binding periplasmic protein</fullName>
    </submittedName>
</protein>
<sequence length="264" mass="28965">MNFKPWVVIGLTVVLGLPLSQAKEAAPLRLRFVTAPFPPLMYFDERRQPTGPTVQLLQEACARLAWTCSVEMMPWRRALRTMELGAADGIFTISASADYARQLYVSVPVTASELEFFRQAGDSWVFHGDNRELVGRVLGVQEGTLAASVANAMIRDMRGSQLMAEADVRTVLRKLSAGRYGSRGLALLPARVARRIIAEEHLNSLEFAGAAQRSAGSFGLLRTRVSAQQAGQFDQVLYSLCKEGRTAELFKPQGIEPLACAHPS</sequence>
<dbReference type="Pfam" id="PF00497">
    <property type="entry name" value="SBP_bac_3"/>
    <property type="match status" value="1"/>
</dbReference>
<evidence type="ECO:0000313" key="3">
    <source>
        <dbReference type="EMBL" id="MFG6461226.1"/>
    </source>
</evidence>